<feature type="compositionally biased region" description="Low complexity" evidence="1">
    <location>
        <begin position="220"/>
        <end position="233"/>
    </location>
</feature>
<feature type="chain" id="PRO_5040143090" evidence="2">
    <location>
        <begin position="23"/>
        <end position="260"/>
    </location>
</feature>
<evidence type="ECO:0000256" key="1">
    <source>
        <dbReference type="SAM" id="MobiDB-lite"/>
    </source>
</evidence>
<organism evidence="3 4">
    <name type="scientific">Marasmius oreades</name>
    <name type="common">fairy-ring Marasmius</name>
    <dbReference type="NCBI Taxonomy" id="181124"/>
    <lineage>
        <taxon>Eukaryota</taxon>
        <taxon>Fungi</taxon>
        <taxon>Dikarya</taxon>
        <taxon>Basidiomycota</taxon>
        <taxon>Agaricomycotina</taxon>
        <taxon>Agaricomycetes</taxon>
        <taxon>Agaricomycetidae</taxon>
        <taxon>Agaricales</taxon>
        <taxon>Marasmiineae</taxon>
        <taxon>Marasmiaceae</taxon>
        <taxon>Marasmius</taxon>
    </lineage>
</organism>
<evidence type="ECO:0000313" key="4">
    <source>
        <dbReference type="Proteomes" id="UP001049176"/>
    </source>
</evidence>
<name>A0A9P7UZF8_9AGAR</name>
<dbReference type="KEGG" id="more:E1B28_004868"/>
<dbReference type="PANTHER" id="PTHR40633:SF1">
    <property type="entry name" value="GPI ANCHORED SERINE-THREONINE RICH PROTEIN (AFU_ORTHOLOGUE AFUA_1G03630)"/>
    <property type="match status" value="1"/>
</dbReference>
<dbReference type="Proteomes" id="UP001049176">
    <property type="component" value="Chromosome 2"/>
</dbReference>
<accession>A0A9P7UZF8</accession>
<proteinExistence type="predicted"/>
<feature type="region of interest" description="Disordered" evidence="1">
    <location>
        <begin position="122"/>
        <end position="233"/>
    </location>
</feature>
<evidence type="ECO:0000256" key="2">
    <source>
        <dbReference type="SAM" id="SignalP"/>
    </source>
</evidence>
<dbReference type="PANTHER" id="PTHR40633">
    <property type="entry name" value="MATRIX PROTEIN, PUTATIVE (AFU_ORTHOLOGUE AFUA_8G05410)-RELATED"/>
    <property type="match status" value="1"/>
</dbReference>
<feature type="compositionally biased region" description="Low complexity" evidence="1">
    <location>
        <begin position="163"/>
        <end position="192"/>
    </location>
</feature>
<evidence type="ECO:0000313" key="3">
    <source>
        <dbReference type="EMBL" id="KAG7097525.1"/>
    </source>
</evidence>
<keyword evidence="2" id="KW-0732">Signal</keyword>
<dbReference type="GeneID" id="66073944"/>
<dbReference type="InterPro" id="IPR052982">
    <property type="entry name" value="SRP1/TIP1-like"/>
</dbReference>
<dbReference type="AlphaFoldDB" id="A0A9P7UZF8"/>
<sequence>MVPPKAFVFILTALITAVAVRADATPIEPGPGSVFKQGGECHTAWTGDKDGKWANMAIQLMTGADLKMVHLTTVATGLDGNQDGSFQFICPEVDPYSAIYFLQFSSPQSSGFQWATRFTIADKDGKSVPPPEATQPDGRSVPWGTGRLVNPSDARPPPDFQNASSSSNSSSSSSASQSSSSAGADPSSIMSSASIPVQTPTRMTTASNTQGGRTTGSPSAGNANTNGTAGNNNDNGALSMEYGGAWMVVFMFASTFALYL</sequence>
<reference evidence="3" key="1">
    <citation type="journal article" date="2021" name="Genome Biol. Evol.">
        <title>The assembled and annotated genome of the fairy-ring fungus Marasmius oreades.</title>
        <authorList>
            <person name="Hiltunen M."/>
            <person name="Ament-Velasquez S.L."/>
            <person name="Johannesson H."/>
        </authorList>
    </citation>
    <scope>NUCLEOTIDE SEQUENCE</scope>
    <source>
        <strain evidence="3">03SP1</strain>
    </source>
</reference>
<comment type="caution">
    <text evidence="3">The sequence shown here is derived from an EMBL/GenBank/DDBJ whole genome shotgun (WGS) entry which is preliminary data.</text>
</comment>
<dbReference type="OrthoDB" id="2432613at2759"/>
<protein>
    <submittedName>
        <fullName evidence="3">Uncharacterized protein</fullName>
    </submittedName>
</protein>
<gene>
    <name evidence="3" type="ORF">E1B28_004868</name>
</gene>
<feature type="compositionally biased region" description="Polar residues" evidence="1">
    <location>
        <begin position="193"/>
        <end position="219"/>
    </location>
</feature>
<feature type="signal peptide" evidence="2">
    <location>
        <begin position="1"/>
        <end position="22"/>
    </location>
</feature>
<keyword evidence="4" id="KW-1185">Reference proteome</keyword>
<dbReference type="RefSeq" id="XP_043013995.1">
    <property type="nucleotide sequence ID" value="XM_043149389.1"/>
</dbReference>
<dbReference type="EMBL" id="CM032182">
    <property type="protein sequence ID" value="KAG7097525.1"/>
    <property type="molecule type" value="Genomic_DNA"/>
</dbReference>